<name>A0A8H6CSN1_9LECA</name>
<dbReference type="InterPro" id="IPR016142">
    <property type="entry name" value="Citrate_synth-like_lrg_a-sub"/>
</dbReference>
<dbReference type="OrthoDB" id="435022at2759"/>
<dbReference type="EMBL" id="JACCJC010000074">
    <property type="protein sequence ID" value="KAF6228823.1"/>
    <property type="molecule type" value="Genomic_DNA"/>
</dbReference>
<accession>A0A8H6CSN1</accession>
<dbReference type="Gene3D" id="1.10.580.10">
    <property type="entry name" value="Citrate Synthase, domain 1"/>
    <property type="match status" value="1"/>
</dbReference>
<evidence type="ECO:0008006" key="3">
    <source>
        <dbReference type="Google" id="ProtNLM"/>
    </source>
</evidence>
<proteinExistence type="predicted"/>
<dbReference type="RefSeq" id="XP_037159638.1">
    <property type="nucleotide sequence ID" value="XM_037313550.1"/>
</dbReference>
<comment type="caution">
    <text evidence="1">The sequence shown here is derived from an EMBL/GenBank/DDBJ whole genome shotgun (WGS) entry which is preliminary data.</text>
</comment>
<dbReference type="InterPro" id="IPR002020">
    <property type="entry name" value="Citrate_synthase"/>
</dbReference>
<dbReference type="Pfam" id="PF00285">
    <property type="entry name" value="Citrate_synt"/>
    <property type="match status" value="1"/>
</dbReference>
<dbReference type="InterPro" id="IPR036969">
    <property type="entry name" value="Citrate_synthase_sf"/>
</dbReference>
<dbReference type="AlphaFoldDB" id="A0A8H6CSN1"/>
<dbReference type="SUPFAM" id="SSF48256">
    <property type="entry name" value="Citrate synthase"/>
    <property type="match status" value="1"/>
</dbReference>
<reference evidence="1 2" key="1">
    <citation type="journal article" date="2020" name="Genomics">
        <title>Complete, high-quality genomes from long-read metagenomic sequencing of two wolf lichen thalli reveals enigmatic genome architecture.</title>
        <authorList>
            <person name="McKenzie S.K."/>
            <person name="Walston R.F."/>
            <person name="Allen J.L."/>
        </authorList>
    </citation>
    <scope>NUCLEOTIDE SEQUENCE [LARGE SCALE GENOMIC DNA]</scope>
    <source>
        <strain evidence="1">WasteWater2</strain>
    </source>
</reference>
<evidence type="ECO:0000313" key="1">
    <source>
        <dbReference type="EMBL" id="KAF6228823.1"/>
    </source>
</evidence>
<evidence type="ECO:0000313" key="2">
    <source>
        <dbReference type="Proteomes" id="UP000578531"/>
    </source>
</evidence>
<dbReference type="PANTHER" id="PTHR42871">
    <property type="entry name" value="CITRATE SYNTHASE"/>
    <property type="match status" value="1"/>
</dbReference>
<protein>
    <recommendedName>
        <fullName evidence="3">Citrate synthase</fullName>
    </recommendedName>
</protein>
<sequence length="132" mass="14623">MTQKASLSITDNRTRKTYEIPISHNAIHAPHFKQITAPDADTGLLISDPGLRNTAVVESEVAYLNGSTGTLHYRSYSVGELYHKDLQYEDVLHLLTWGYLPSQTQKAQLRTELAAALSTPADTIFSVIHAFP</sequence>
<organism evidence="1 2">
    <name type="scientific">Letharia columbiana</name>
    <dbReference type="NCBI Taxonomy" id="112416"/>
    <lineage>
        <taxon>Eukaryota</taxon>
        <taxon>Fungi</taxon>
        <taxon>Dikarya</taxon>
        <taxon>Ascomycota</taxon>
        <taxon>Pezizomycotina</taxon>
        <taxon>Lecanoromycetes</taxon>
        <taxon>OSLEUM clade</taxon>
        <taxon>Lecanoromycetidae</taxon>
        <taxon>Lecanorales</taxon>
        <taxon>Lecanorineae</taxon>
        <taxon>Parmeliaceae</taxon>
        <taxon>Letharia</taxon>
    </lineage>
</organism>
<dbReference type="Proteomes" id="UP000578531">
    <property type="component" value="Unassembled WGS sequence"/>
</dbReference>
<dbReference type="GO" id="GO:0046912">
    <property type="term" value="F:acyltransferase activity, acyl groups converted into alkyl on transfer"/>
    <property type="evidence" value="ECO:0007669"/>
    <property type="project" value="InterPro"/>
</dbReference>
<dbReference type="PANTHER" id="PTHR42871:SF1">
    <property type="entry name" value="CITRATE SYNTHASE"/>
    <property type="match status" value="1"/>
</dbReference>
<keyword evidence="2" id="KW-1185">Reference proteome</keyword>
<gene>
    <name evidence="1" type="ORF">HO173_011671</name>
</gene>
<dbReference type="GeneID" id="59293313"/>